<evidence type="ECO:0008006" key="4">
    <source>
        <dbReference type="Google" id="ProtNLM"/>
    </source>
</evidence>
<sequence length="74" mass="8668">MEKTSIVLIAIALFISITGLYWLLTRGYAEKANGKKMWLQWGTRTYYWQGVLYFSGAMTVIIMSLLKWFNVFSF</sequence>
<evidence type="ECO:0000313" key="3">
    <source>
        <dbReference type="Proteomes" id="UP001589590"/>
    </source>
</evidence>
<keyword evidence="1" id="KW-0812">Transmembrane</keyword>
<dbReference type="Proteomes" id="UP001589590">
    <property type="component" value="Unassembled WGS sequence"/>
</dbReference>
<feature type="transmembrane region" description="Helical" evidence="1">
    <location>
        <begin position="45"/>
        <end position="69"/>
    </location>
</feature>
<organism evidence="2 3">
    <name type="scientific">Algibacter miyuki</name>
    <dbReference type="NCBI Taxonomy" id="1306933"/>
    <lineage>
        <taxon>Bacteria</taxon>
        <taxon>Pseudomonadati</taxon>
        <taxon>Bacteroidota</taxon>
        <taxon>Flavobacteriia</taxon>
        <taxon>Flavobacteriales</taxon>
        <taxon>Flavobacteriaceae</taxon>
        <taxon>Algibacter</taxon>
    </lineage>
</organism>
<keyword evidence="1" id="KW-0472">Membrane</keyword>
<evidence type="ECO:0000313" key="2">
    <source>
        <dbReference type="EMBL" id="MFB9103887.1"/>
    </source>
</evidence>
<proteinExistence type="predicted"/>
<feature type="transmembrane region" description="Helical" evidence="1">
    <location>
        <begin position="6"/>
        <end position="24"/>
    </location>
</feature>
<evidence type="ECO:0000256" key="1">
    <source>
        <dbReference type="SAM" id="Phobius"/>
    </source>
</evidence>
<protein>
    <recommendedName>
        <fullName evidence="4">Molybdenum ABC transporter permease</fullName>
    </recommendedName>
</protein>
<dbReference type="RefSeq" id="WP_290269795.1">
    <property type="nucleotide sequence ID" value="NZ_JAUFQP010000007.1"/>
</dbReference>
<accession>A0ABV5GWA1</accession>
<reference evidence="2 3" key="1">
    <citation type="submission" date="2024-09" db="EMBL/GenBank/DDBJ databases">
        <authorList>
            <person name="Sun Q."/>
            <person name="Mori K."/>
        </authorList>
    </citation>
    <scope>NUCLEOTIDE SEQUENCE [LARGE SCALE GENOMIC DNA]</scope>
    <source>
        <strain evidence="2 3">CECT 8300</strain>
    </source>
</reference>
<comment type="caution">
    <text evidence="2">The sequence shown here is derived from an EMBL/GenBank/DDBJ whole genome shotgun (WGS) entry which is preliminary data.</text>
</comment>
<keyword evidence="1" id="KW-1133">Transmembrane helix</keyword>
<keyword evidence="3" id="KW-1185">Reference proteome</keyword>
<name>A0ABV5GWA1_9FLAO</name>
<gene>
    <name evidence="2" type="ORF">ACFFU1_03170</name>
</gene>
<dbReference type="EMBL" id="JBHMFA010000001">
    <property type="protein sequence ID" value="MFB9103887.1"/>
    <property type="molecule type" value="Genomic_DNA"/>
</dbReference>